<feature type="region of interest" description="Disordered" evidence="4">
    <location>
        <begin position="1073"/>
        <end position="1135"/>
    </location>
</feature>
<dbReference type="PANTHER" id="PTHR12756">
    <property type="entry name" value="CYTOSOLIC CARBOXYPEPTIDASE"/>
    <property type="match status" value="1"/>
</dbReference>
<feature type="region of interest" description="Disordered" evidence="4">
    <location>
        <begin position="418"/>
        <end position="460"/>
    </location>
</feature>
<evidence type="ECO:0000256" key="2">
    <source>
        <dbReference type="ARBA" id="ARBA00005988"/>
    </source>
</evidence>
<evidence type="ECO:0000256" key="3">
    <source>
        <dbReference type="PROSITE-ProRule" id="PRU01379"/>
    </source>
</evidence>
<organism evidence="6 7">
    <name type="scientific">Diploscapter pachys</name>
    <dbReference type="NCBI Taxonomy" id="2018661"/>
    <lineage>
        <taxon>Eukaryota</taxon>
        <taxon>Metazoa</taxon>
        <taxon>Ecdysozoa</taxon>
        <taxon>Nematoda</taxon>
        <taxon>Chromadorea</taxon>
        <taxon>Rhabditida</taxon>
        <taxon>Rhabditina</taxon>
        <taxon>Rhabditomorpha</taxon>
        <taxon>Rhabditoidea</taxon>
        <taxon>Rhabditidae</taxon>
        <taxon>Diploscapter</taxon>
    </lineage>
</organism>
<feature type="compositionally biased region" description="Low complexity" evidence="4">
    <location>
        <begin position="1088"/>
        <end position="1098"/>
    </location>
</feature>
<evidence type="ECO:0000256" key="4">
    <source>
        <dbReference type="SAM" id="MobiDB-lite"/>
    </source>
</evidence>
<feature type="compositionally biased region" description="Basic and acidic residues" evidence="4">
    <location>
        <begin position="1111"/>
        <end position="1125"/>
    </location>
</feature>
<dbReference type="InterPro" id="IPR040626">
    <property type="entry name" value="Pepdidase_M14_N"/>
</dbReference>
<keyword evidence="7" id="KW-1185">Reference proteome</keyword>
<dbReference type="GO" id="GO:0008270">
    <property type="term" value="F:zinc ion binding"/>
    <property type="evidence" value="ECO:0007669"/>
    <property type="project" value="InterPro"/>
</dbReference>
<dbReference type="Gene3D" id="2.60.40.3120">
    <property type="match status" value="1"/>
</dbReference>
<dbReference type="PANTHER" id="PTHR12756:SF11">
    <property type="entry name" value="CYTOSOLIC CARBOXYPEPTIDASE 1"/>
    <property type="match status" value="1"/>
</dbReference>
<feature type="active site" description="Proton donor/acceptor" evidence="3">
    <location>
        <position position="1032"/>
    </location>
</feature>
<dbReference type="PROSITE" id="PS52035">
    <property type="entry name" value="PEPTIDASE_M14"/>
    <property type="match status" value="1"/>
</dbReference>
<dbReference type="EMBL" id="LIAE01007695">
    <property type="protein sequence ID" value="PAV77532.1"/>
    <property type="molecule type" value="Genomic_DNA"/>
</dbReference>
<dbReference type="OrthoDB" id="10253041at2759"/>
<evidence type="ECO:0000313" key="7">
    <source>
        <dbReference type="Proteomes" id="UP000218231"/>
    </source>
</evidence>
<dbReference type="STRING" id="2018661.A0A2A2KUC1"/>
<dbReference type="Pfam" id="PF00246">
    <property type="entry name" value="Peptidase_M14"/>
    <property type="match status" value="1"/>
</dbReference>
<dbReference type="InterPro" id="IPR050821">
    <property type="entry name" value="Cytosolic_carboxypeptidase"/>
</dbReference>
<comment type="cofactor">
    <cofactor evidence="1">
        <name>Zn(2+)</name>
        <dbReference type="ChEBI" id="CHEBI:29105"/>
    </cofactor>
</comment>
<dbReference type="GO" id="GO:0006508">
    <property type="term" value="P:proteolysis"/>
    <property type="evidence" value="ECO:0007669"/>
    <property type="project" value="InterPro"/>
</dbReference>
<comment type="similarity">
    <text evidence="2 3">Belongs to the peptidase M14 family.</text>
</comment>
<dbReference type="AlphaFoldDB" id="A0A2A2KUC1"/>
<name>A0A2A2KUC1_9BILA</name>
<sequence>MSPPSTSSTTNSSRNDDLVKLFDQMIIAVCGSRHKEAIKCAERIRVIWPESDMTPLVRHFTGKTKSRKKNKELHGIKGLLRAVEMCSDDCVLTLLCSIIHVLAVHGNESEVNKRLRRLVKADATSSLIRCLRGRLKHSIKDAGEQSNSATKSYEVIEAERLAQATNDQLADVIIKLGSKDMRLALKVRVGGLLSQLAALLAALDILRIPYSMLKLTCRTLRSARNAQVLSRQKGILSRFMSNLDFLLTNATVLVEREEQRHRDRLYAQIEILYFVTKNRKARIQLINDGIVQKTFQLTHHYLCFRREIKEQQIVFVPSCNFSYLDVCLVALALLRLLANNKRAKDILISCGTVELCEKEIGMVVREKPPPRQLDEQTAIKLKQLPDSICSLCLRCLQHIPFPLTGVSFPLRMELPQISKRRSTSKSPMRTPTKAIAPVVRQRTETLDDTQPSSDDEPGLDEEDAVFENMESEAVITGTEGEEDVNNKNYTILHTRLKSSELANYEKFFAEFKEGANVDENAKGVQKEQEWYMDKLIEDRCQVTRSVVPFVKAAFPDVSDANDVDLMRQPLCPCKDSIKMTNFRDTVVQEMARIRMNDPFPATVVYDLDALLADCPQPSPSKPPTDRLKCDDRNRIGKLDSSRDHLTFESRFESGNLRRATQVGPYHYELILSPDVNQVHDHYQWFYFEVSNIKSDVKYTFEIINCMKTTSMYSKGMQPVMYSVKEMLSGRPGWQRVGDNVCYYRNLYTTKDDCDANGEETKKKYFYSIRFNVTFRYKGDICYFAYHYPYTYSYLRATLDESLSRLPSTIYSRMDHLTLSLGGNPVPLITVTAPGTKEQVAARPIILISARVHPGETNASWIMHGIISMLLTSTSPTVSELREKFVIKLIPMLNPDGVINGSHRCSLSGNDLNRAWDRPNEQRHPEIYHSKAIVQYMVEVLKKPPFVYVDLHGHSRKSNVFLFGNNPEESWNRDDVTQRKHNYEFITLPEMLEQISPAFSFKNCRFNIERSKESSARITLWRQFDLCRSYTMESTYCGFESGQFKGSQIGTRELKDMGKELLAAILEVKRVSELPSSGEAQQRQRKAHSPSTPNSSNGGSRPGSKRRKSKTKEKTQPIKDINRNDNDTALQEFEFM</sequence>
<comment type="caution">
    <text evidence="6">The sequence shown here is derived from an EMBL/GenBank/DDBJ whole genome shotgun (WGS) entry which is preliminary data.</text>
</comment>
<dbReference type="Gene3D" id="3.40.630.10">
    <property type="entry name" value="Zn peptidases"/>
    <property type="match status" value="1"/>
</dbReference>
<dbReference type="Proteomes" id="UP000218231">
    <property type="component" value="Unassembled WGS sequence"/>
</dbReference>
<accession>A0A2A2KUC1</accession>
<dbReference type="Pfam" id="PF18027">
    <property type="entry name" value="Pepdidase_M14_N"/>
    <property type="match status" value="1"/>
</dbReference>
<gene>
    <name evidence="6" type="ORF">WR25_02557</name>
</gene>
<dbReference type="SUPFAM" id="SSF53187">
    <property type="entry name" value="Zn-dependent exopeptidases"/>
    <property type="match status" value="1"/>
</dbReference>
<dbReference type="InterPro" id="IPR000834">
    <property type="entry name" value="Peptidase_M14"/>
</dbReference>
<evidence type="ECO:0000259" key="5">
    <source>
        <dbReference type="PROSITE" id="PS52035"/>
    </source>
</evidence>
<proteinExistence type="inferred from homology"/>
<dbReference type="GO" id="GO:0004181">
    <property type="term" value="F:metallocarboxypeptidase activity"/>
    <property type="evidence" value="ECO:0007669"/>
    <property type="project" value="InterPro"/>
</dbReference>
<protein>
    <recommendedName>
        <fullName evidence="5">Peptidase M14 domain-containing protein</fullName>
    </recommendedName>
</protein>
<reference evidence="6 7" key="1">
    <citation type="journal article" date="2017" name="Curr. Biol.">
        <title>Genome architecture and evolution of a unichromosomal asexual nematode.</title>
        <authorList>
            <person name="Fradin H."/>
            <person name="Zegar C."/>
            <person name="Gutwein M."/>
            <person name="Lucas J."/>
            <person name="Kovtun M."/>
            <person name="Corcoran D."/>
            <person name="Baugh L.R."/>
            <person name="Kiontke K."/>
            <person name="Gunsalus K."/>
            <person name="Fitch D.H."/>
            <person name="Piano F."/>
        </authorList>
    </citation>
    <scope>NUCLEOTIDE SEQUENCE [LARGE SCALE GENOMIC DNA]</scope>
    <source>
        <strain evidence="6">PF1309</strain>
    </source>
</reference>
<evidence type="ECO:0000313" key="6">
    <source>
        <dbReference type="EMBL" id="PAV77532.1"/>
    </source>
</evidence>
<evidence type="ECO:0000256" key="1">
    <source>
        <dbReference type="ARBA" id="ARBA00001947"/>
    </source>
</evidence>
<feature type="domain" description="Peptidase M14" evidence="5">
    <location>
        <begin position="787"/>
        <end position="1068"/>
    </location>
</feature>